<feature type="signal peptide" evidence="1">
    <location>
        <begin position="1"/>
        <end position="16"/>
    </location>
</feature>
<evidence type="ECO:0008006" key="4">
    <source>
        <dbReference type="Google" id="ProtNLM"/>
    </source>
</evidence>
<proteinExistence type="predicted"/>
<name>A0AAV1JMB8_9NEOP</name>
<keyword evidence="3" id="KW-1185">Reference proteome</keyword>
<dbReference type="AlphaFoldDB" id="A0AAV1JMB8"/>
<reference evidence="2 3" key="1">
    <citation type="submission" date="2023-11" db="EMBL/GenBank/DDBJ databases">
        <authorList>
            <person name="Okamura Y."/>
        </authorList>
    </citation>
    <scope>NUCLEOTIDE SEQUENCE [LARGE SCALE GENOMIC DNA]</scope>
</reference>
<evidence type="ECO:0000313" key="3">
    <source>
        <dbReference type="Proteomes" id="UP001497472"/>
    </source>
</evidence>
<evidence type="ECO:0000313" key="2">
    <source>
        <dbReference type="EMBL" id="CAK1549366.1"/>
    </source>
</evidence>
<comment type="caution">
    <text evidence="2">The sequence shown here is derived from an EMBL/GenBank/DDBJ whole genome shotgun (WGS) entry which is preliminary data.</text>
</comment>
<dbReference type="Gene3D" id="3.10.290.50">
    <property type="match status" value="1"/>
</dbReference>
<gene>
    <name evidence="2" type="ORF">LNINA_LOCUS8670</name>
</gene>
<dbReference type="Proteomes" id="UP001497472">
    <property type="component" value="Unassembled WGS sequence"/>
</dbReference>
<dbReference type="Gene3D" id="2.60.40.4280">
    <property type="match status" value="1"/>
</dbReference>
<organism evidence="2 3">
    <name type="scientific">Leptosia nina</name>
    <dbReference type="NCBI Taxonomy" id="320188"/>
    <lineage>
        <taxon>Eukaryota</taxon>
        <taxon>Metazoa</taxon>
        <taxon>Ecdysozoa</taxon>
        <taxon>Arthropoda</taxon>
        <taxon>Hexapoda</taxon>
        <taxon>Insecta</taxon>
        <taxon>Pterygota</taxon>
        <taxon>Neoptera</taxon>
        <taxon>Endopterygota</taxon>
        <taxon>Lepidoptera</taxon>
        <taxon>Glossata</taxon>
        <taxon>Ditrysia</taxon>
        <taxon>Papilionoidea</taxon>
        <taxon>Pieridae</taxon>
        <taxon>Pierinae</taxon>
        <taxon>Leptosia</taxon>
    </lineage>
</organism>
<accession>A0AAV1JMB8</accession>
<protein>
    <recommendedName>
        <fullName evidence="4">Spherulin-2A</fullName>
    </recommendedName>
</protein>
<dbReference type="EMBL" id="CAVLEF010000011">
    <property type="protein sequence ID" value="CAK1549366.1"/>
    <property type="molecule type" value="Genomic_DNA"/>
</dbReference>
<evidence type="ECO:0000256" key="1">
    <source>
        <dbReference type="SAM" id="SignalP"/>
    </source>
</evidence>
<dbReference type="Gene3D" id="2.60.40.3040">
    <property type="match status" value="1"/>
</dbReference>
<keyword evidence="1" id="KW-0732">Signal</keyword>
<feature type="chain" id="PRO_5043852746" description="Spherulin-2A" evidence="1">
    <location>
        <begin position="17"/>
        <end position="287"/>
    </location>
</feature>
<sequence length="287" mass="32650">MLLNLLLLVCPTITSAIHVTVLAIDEEKIDVSFRGTSTDVISDKDREIFQLTDTNLKKGVHVLFDETPDDVFIKNPTPWGDLHDQYGWDEVKTVLKPIFGRLVSKKSERQTVAKQTYDNKSAILANFTANFTRPLQETINIIWVDSELSVHENISHEFELFKFGGKQQFLSAPWGVDTTKMETFRMSSEKVETVVEPGQSVTVEIKLTKTVLTIEVVYEATLTGKVAINYENKFRGHHFWSVGVNEVLSRIGLKNSIKSKEVIDIVFYSKEEQIFSDPDFENVAKNM</sequence>
<dbReference type="CDD" id="cd20235">
    <property type="entry name" value="PFM_spherulin-2a-like"/>
    <property type="match status" value="1"/>
</dbReference>